<proteinExistence type="predicted"/>
<evidence type="ECO:0000259" key="2">
    <source>
        <dbReference type="Pfam" id="PF00561"/>
    </source>
</evidence>
<feature type="region of interest" description="Disordered" evidence="1">
    <location>
        <begin position="31"/>
        <end position="69"/>
    </location>
</feature>
<dbReference type="Gene3D" id="3.40.50.1820">
    <property type="entry name" value="alpha/beta hydrolase"/>
    <property type="match status" value="1"/>
</dbReference>
<sequence length="391" mass="42536">MRVMATDSFKEPLKELETLISEGLGRFWRSDPTPPSVSYDATEGLPETPAAEQVSDSPRHGITTPAPANALREEVADEIAELLRAERRSFFDLDFRHPRGSAGDDHEAETAARLASLPLGARLKPRGVFEDDWAARPDEDHPWPIILIHGTTDTKGVWQLLGSELREDGWTVFAPDYGARATGPIAASADQVGAYIDAVQAVTGAEQVVLIGHSQVGIVARYWMHNHDAVDRVRHIICLSAPNHGTTQGGIVSSLISSRRQEHVMRSIIDAYFGPAGMEQIVGSATLEELNRNGDLAPGVSYTCVATKQDSIVVPPETCFLDPGDTPDGTVRNVYVQDVDKRAVVSHMDMPMDKRVRAIVRTVLKQLSPTLDNPHDAQSHALANAGHADSE</sequence>
<evidence type="ECO:0000256" key="1">
    <source>
        <dbReference type="SAM" id="MobiDB-lite"/>
    </source>
</evidence>
<dbReference type="AlphaFoldDB" id="A0A2W5BC01"/>
<protein>
    <submittedName>
        <fullName evidence="3">Triacylglycerol lipase</fullName>
    </submittedName>
</protein>
<dbReference type="SUPFAM" id="SSF53474">
    <property type="entry name" value="alpha/beta-Hydrolases"/>
    <property type="match status" value="1"/>
</dbReference>
<feature type="domain" description="AB hydrolase-1" evidence="2">
    <location>
        <begin position="144"/>
        <end position="246"/>
    </location>
</feature>
<evidence type="ECO:0000313" key="3">
    <source>
        <dbReference type="EMBL" id="PZP03403.1"/>
    </source>
</evidence>
<gene>
    <name evidence="3" type="ORF">DI609_01040</name>
</gene>
<feature type="region of interest" description="Disordered" evidence="1">
    <location>
        <begin position="369"/>
        <end position="391"/>
    </location>
</feature>
<dbReference type="InterPro" id="IPR029058">
    <property type="entry name" value="AB_hydrolase_fold"/>
</dbReference>
<dbReference type="InterPro" id="IPR000073">
    <property type="entry name" value="AB_hydrolase_1"/>
</dbReference>
<dbReference type="Proteomes" id="UP000249451">
    <property type="component" value="Unassembled WGS sequence"/>
</dbReference>
<dbReference type="PANTHER" id="PTHR37946">
    <property type="entry name" value="SLL1969 PROTEIN"/>
    <property type="match status" value="1"/>
</dbReference>
<organism evidence="3 4">
    <name type="scientific">Corynebacterium urealyticum</name>
    <dbReference type="NCBI Taxonomy" id="43771"/>
    <lineage>
        <taxon>Bacteria</taxon>
        <taxon>Bacillati</taxon>
        <taxon>Actinomycetota</taxon>
        <taxon>Actinomycetes</taxon>
        <taxon>Mycobacteriales</taxon>
        <taxon>Corynebacteriaceae</taxon>
        <taxon>Corynebacterium</taxon>
    </lineage>
</organism>
<dbReference type="GO" id="GO:0003824">
    <property type="term" value="F:catalytic activity"/>
    <property type="evidence" value="ECO:0007669"/>
    <property type="project" value="UniProtKB-ARBA"/>
</dbReference>
<accession>A0A2W5BC01</accession>
<dbReference type="Pfam" id="PF00561">
    <property type="entry name" value="Abhydrolase_1"/>
    <property type="match status" value="1"/>
</dbReference>
<evidence type="ECO:0000313" key="4">
    <source>
        <dbReference type="Proteomes" id="UP000249451"/>
    </source>
</evidence>
<reference evidence="3 4" key="1">
    <citation type="submission" date="2017-11" db="EMBL/GenBank/DDBJ databases">
        <title>Infants hospitalized years apart are colonized by the same room-sourced microbial strains.</title>
        <authorList>
            <person name="Brooks B."/>
            <person name="Olm M.R."/>
            <person name="Firek B.A."/>
            <person name="Baker R."/>
            <person name="Thomas B.C."/>
            <person name="Morowitz M.J."/>
            <person name="Banfield J.F."/>
        </authorList>
    </citation>
    <scope>NUCLEOTIDE SEQUENCE [LARGE SCALE GENOMIC DNA]</scope>
    <source>
        <strain evidence="3">S2_012_000_R3_87</strain>
    </source>
</reference>
<comment type="caution">
    <text evidence="3">The sequence shown here is derived from an EMBL/GenBank/DDBJ whole genome shotgun (WGS) entry which is preliminary data.</text>
</comment>
<dbReference type="EMBL" id="QFNY01000012">
    <property type="protein sequence ID" value="PZP03403.1"/>
    <property type="molecule type" value="Genomic_DNA"/>
</dbReference>
<dbReference type="PANTHER" id="PTHR37946:SF1">
    <property type="entry name" value="SLL1969 PROTEIN"/>
    <property type="match status" value="1"/>
</dbReference>
<name>A0A2W5BC01_9CORY</name>